<accession>A0A6G1CGT9</accession>
<protein>
    <submittedName>
        <fullName evidence="1">Uncharacterized protein</fullName>
    </submittedName>
</protein>
<evidence type="ECO:0000313" key="2">
    <source>
        <dbReference type="Proteomes" id="UP000479710"/>
    </source>
</evidence>
<organism evidence="1 2">
    <name type="scientific">Oryza meyeriana var. granulata</name>
    <dbReference type="NCBI Taxonomy" id="110450"/>
    <lineage>
        <taxon>Eukaryota</taxon>
        <taxon>Viridiplantae</taxon>
        <taxon>Streptophyta</taxon>
        <taxon>Embryophyta</taxon>
        <taxon>Tracheophyta</taxon>
        <taxon>Spermatophyta</taxon>
        <taxon>Magnoliopsida</taxon>
        <taxon>Liliopsida</taxon>
        <taxon>Poales</taxon>
        <taxon>Poaceae</taxon>
        <taxon>BOP clade</taxon>
        <taxon>Oryzoideae</taxon>
        <taxon>Oryzeae</taxon>
        <taxon>Oryzinae</taxon>
        <taxon>Oryza</taxon>
        <taxon>Oryza meyeriana</taxon>
    </lineage>
</organism>
<comment type="caution">
    <text evidence="1">The sequence shown here is derived from an EMBL/GenBank/DDBJ whole genome shotgun (WGS) entry which is preliminary data.</text>
</comment>
<dbReference type="Proteomes" id="UP000479710">
    <property type="component" value="Unassembled WGS sequence"/>
</dbReference>
<gene>
    <name evidence="1" type="ORF">E2562_011892</name>
</gene>
<dbReference type="AlphaFoldDB" id="A0A6G1CGT9"/>
<name>A0A6G1CGT9_9ORYZ</name>
<sequence>MKVLDGCGNDIGNHGHSVAIANGCHVDHPPQFYKLDFPKYDNHCNPMSFLNRSYAERFLELLSHAGQSGAKL</sequence>
<proteinExistence type="predicted"/>
<keyword evidence="2" id="KW-1185">Reference proteome</keyword>
<dbReference type="EMBL" id="SPHZ02000009">
    <property type="protein sequence ID" value="KAF0898823.1"/>
    <property type="molecule type" value="Genomic_DNA"/>
</dbReference>
<reference evidence="1 2" key="1">
    <citation type="submission" date="2019-11" db="EMBL/GenBank/DDBJ databases">
        <title>Whole genome sequence of Oryza granulata.</title>
        <authorList>
            <person name="Li W."/>
        </authorList>
    </citation>
    <scope>NUCLEOTIDE SEQUENCE [LARGE SCALE GENOMIC DNA]</scope>
    <source>
        <strain evidence="2">cv. Menghai</strain>
        <tissue evidence="1">Leaf</tissue>
    </source>
</reference>
<evidence type="ECO:0000313" key="1">
    <source>
        <dbReference type="EMBL" id="KAF0898823.1"/>
    </source>
</evidence>